<keyword evidence="1" id="KW-0805">Transcription regulation</keyword>
<dbReference type="SUPFAM" id="SSF46785">
    <property type="entry name" value="Winged helix' DNA-binding domain"/>
    <property type="match status" value="1"/>
</dbReference>
<dbReference type="InterPro" id="IPR000835">
    <property type="entry name" value="HTH_MarR-typ"/>
</dbReference>
<dbReference type="RefSeq" id="WP_200607656.1">
    <property type="nucleotide sequence ID" value="NZ_CP071517.1"/>
</dbReference>
<dbReference type="InterPro" id="IPR039422">
    <property type="entry name" value="MarR/SlyA-like"/>
</dbReference>
<accession>A0ABX7R7I2</accession>
<sequence>MNQLDQALVGIERLSALLRAQSWSEDGTPPLHPAQRSLLLALAGNAMGMRSGELATRLGVSAPSVSESLRTLEAKGWVQRKPDPDDGRAWRMSLTASGNRLARRLQDPAAGLGPLLRALPERDLGQFLRAIQLMMREAQQLGMASGLRTCLGCEFFRPYASSDPKQPHFCAYVGAPFGDAQLRVDCADQQPQSAEALALAVQRFRDAVPS</sequence>
<feature type="domain" description="HTH marR-type" evidence="4">
    <location>
        <begin position="1"/>
        <end position="136"/>
    </location>
</feature>
<proteinExistence type="predicted"/>
<dbReference type="PRINTS" id="PR00598">
    <property type="entry name" value="HTHMARR"/>
</dbReference>
<evidence type="ECO:0000313" key="5">
    <source>
        <dbReference type="EMBL" id="QSX74077.1"/>
    </source>
</evidence>
<evidence type="ECO:0000256" key="2">
    <source>
        <dbReference type="ARBA" id="ARBA00023125"/>
    </source>
</evidence>
<reference evidence="5 6" key="1">
    <citation type="submission" date="2021-02" db="EMBL/GenBank/DDBJ databases">
        <title>Lysobacter arenosi sp. nov., isolated from soil of gangwondo yeongwol, south Korea.</title>
        <authorList>
            <person name="Kim K.R."/>
            <person name="Kim K.H."/>
            <person name="Jeon C.O."/>
        </authorList>
    </citation>
    <scope>NUCLEOTIDE SEQUENCE [LARGE SCALE GENOMIC DNA]</scope>
    <source>
        <strain evidence="5 6">R7</strain>
    </source>
</reference>
<dbReference type="InterPro" id="IPR036388">
    <property type="entry name" value="WH-like_DNA-bd_sf"/>
</dbReference>
<dbReference type="PANTHER" id="PTHR33164:SF43">
    <property type="entry name" value="HTH-TYPE TRANSCRIPTIONAL REPRESSOR YETL"/>
    <property type="match status" value="1"/>
</dbReference>
<dbReference type="Pfam" id="PF12802">
    <property type="entry name" value="MarR_2"/>
    <property type="match status" value="1"/>
</dbReference>
<name>A0ABX7R7I2_9GAMM</name>
<protein>
    <submittedName>
        <fullName evidence="5">MarR family transcriptional regulator</fullName>
    </submittedName>
</protein>
<evidence type="ECO:0000313" key="6">
    <source>
        <dbReference type="Proteomes" id="UP000663400"/>
    </source>
</evidence>
<dbReference type="Gene3D" id="1.10.10.10">
    <property type="entry name" value="Winged helix-like DNA-binding domain superfamily/Winged helix DNA-binding domain"/>
    <property type="match status" value="1"/>
</dbReference>
<dbReference type="PROSITE" id="PS01117">
    <property type="entry name" value="HTH_MARR_1"/>
    <property type="match status" value="1"/>
</dbReference>
<dbReference type="Proteomes" id="UP000663400">
    <property type="component" value="Chromosome"/>
</dbReference>
<evidence type="ECO:0000256" key="3">
    <source>
        <dbReference type="ARBA" id="ARBA00023163"/>
    </source>
</evidence>
<dbReference type="InterPro" id="IPR011991">
    <property type="entry name" value="ArsR-like_HTH"/>
</dbReference>
<dbReference type="PROSITE" id="PS50995">
    <property type="entry name" value="HTH_MARR_2"/>
    <property type="match status" value="1"/>
</dbReference>
<keyword evidence="2" id="KW-0238">DNA-binding</keyword>
<keyword evidence="6" id="KW-1185">Reference proteome</keyword>
<dbReference type="SMART" id="SM00347">
    <property type="entry name" value="HTH_MARR"/>
    <property type="match status" value="1"/>
</dbReference>
<dbReference type="InterPro" id="IPR036390">
    <property type="entry name" value="WH_DNA-bd_sf"/>
</dbReference>
<keyword evidence="3" id="KW-0804">Transcription</keyword>
<dbReference type="PANTHER" id="PTHR33164">
    <property type="entry name" value="TRANSCRIPTIONAL REGULATOR, MARR FAMILY"/>
    <property type="match status" value="1"/>
</dbReference>
<dbReference type="CDD" id="cd00090">
    <property type="entry name" value="HTH_ARSR"/>
    <property type="match status" value="1"/>
</dbReference>
<gene>
    <name evidence="5" type="ORF">HIV01_012745</name>
</gene>
<evidence type="ECO:0000259" key="4">
    <source>
        <dbReference type="PROSITE" id="PS50995"/>
    </source>
</evidence>
<organism evidence="5 6">
    <name type="scientific">Lysobacter arenosi</name>
    <dbReference type="NCBI Taxonomy" id="2795387"/>
    <lineage>
        <taxon>Bacteria</taxon>
        <taxon>Pseudomonadati</taxon>
        <taxon>Pseudomonadota</taxon>
        <taxon>Gammaproteobacteria</taxon>
        <taxon>Lysobacterales</taxon>
        <taxon>Lysobacteraceae</taxon>
        <taxon>Lysobacter</taxon>
    </lineage>
</organism>
<dbReference type="EMBL" id="CP071517">
    <property type="protein sequence ID" value="QSX74077.1"/>
    <property type="molecule type" value="Genomic_DNA"/>
</dbReference>
<dbReference type="InterPro" id="IPR023187">
    <property type="entry name" value="Tscrpt_reg_MarR-type_CS"/>
</dbReference>
<evidence type="ECO:0000256" key="1">
    <source>
        <dbReference type="ARBA" id="ARBA00023015"/>
    </source>
</evidence>